<evidence type="ECO:0000256" key="6">
    <source>
        <dbReference type="ARBA" id="ARBA00022605"/>
    </source>
</evidence>
<keyword evidence="6 9" id="KW-0028">Amino-acid biosynthesis</keyword>
<protein>
    <recommendedName>
        <fullName evidence="9 11">1-(5-phosphoribosyl)-5-[(5-phosphoribosylamino)methylideneamino] imidazole-4-carboxamide isomerase</fullName>
        <ecNumber evidence="9 11">5.3.1.16</ecNumber>
    </recommendedName>
    <alternativeName>
        <fullName evidence="9">Phosphoribosylformimino-5-aminoimidazole carboxamide ribotide isomerase</fullName>
    </alternativeName>
</protein>
<dbReference type="Gene3D" id="3.20.20.70">
    <property type="entry name" value="Aldolase class I"/>
    <property type="match status" value="1"/>
</dbReference>
<feature type="active site" description="Proton acceptor" evidence="9">
    <location>
        <position position="8"/>
    </location>
</feature>
<gene>
    <name evidence="9" type="primary">hisA</name>
    <name evidence="12" type="ORF">GGR27_002915</name>
</gene>
<dbReference type="PANTHER" id="PTHR43090">
    <property type="entry name" value="1-(5-PHOSPHORIBOSYL)-5-[(5-PHOSPHORIBOSYLAMINO)METHYLIDENEAMINO] IMIDAZOLE-4-CARBOXAMIDE ISOMERASE"/>
    <property type="match status" value="1"/>
</dbReference>
<keyword evidence="8 9" id="KW-0413">Isomerase</keyword>
<dbReference type="InterPro" id="IPR023016">
    <property type="entry name" value="HisA/PriA"/>
</dbReference>
<sequence length="239" mass="25825">MQIIPAIDLIDGKCVRLTQGDYGRKTVYNEDPLAQAREFEAAGLKKIHVVDLDGARGGGIVNQKVLERIASGTNLEIDWGGGMKSDEDLRIAFESGASQVTGGTIAVKNPDVFMGWIERYGADKIILGSDAKHGKIAVSGWEESSELGVYEFITNYVAKGLRYTICTDVSKDGMLAGTSVEMYARIIKENPELKLIASGGVATTEDLDAVRDMGCYGVIVGKAFYEGRISLEELVSYQG</sequence>
<dbReference type="Proteomes" id="UP000770785">
    <property type="component" value="Unassembled WGS sequence"/>
</dbReference>
<evidence type="ECO:0000256" key="4">
    <source>
        <dbReference type="ARBA" id="ARBA00009667"/>
    </source>
</evidence>
<evidence type="ECO:0000256" key="9">
    <source>
        <dbReference type="HAMAP-Rule" id="MF_01014"/>
    </source>
</evidence>
<evidence type="ECO:0000256" key="8">
    <source>
        <dbReference type="ARBA" id="ARBA00023235"/>
    </source>
</evidence>
<name>A0ABX0XDL2_9BACT</name>
<keyword evidence="13" id="KW-1185">Reference proteome</keyword>
<feature type="active site" description="Proton donor" evidence="9">
    <location>
        <position position="130"/>
    </location>
</feature>
<dbReference type="CDD" id="cd04732">
    <property type="entry name" value="HisA"/>
    <property type="match status" value="1"/>
</dbReference>
<comment type="pathway">
    <text evidence="3 9 11">Amino-acid biosynthesis; L-histidine biosynthesis; L-histidine from 5-phospho-alpha-D-ribose 1-diphosphate: step 4/9.</text>
</comment>
<evidence type="ECO:0000256" key="5">
    <source>
        <dbReference type="ARBA" id="ARBA00022490"/>
    </source>
</evidence>
<evidence type="ECO:0000313" key="12">
    <source>
        <dbReference type="EMBL" id="NJC27398.1"/>
    </source>
</evidence>
<dbReference type="HAMAP" id="MF_01014">
    <property type="entry name" value="HisA"/>
    <property type="match status" value="1"/>
</dbReference>
<comment type="similarity">
    <text evidence="4 9 10">Belongs to the HisA/HisF family.</text>
</comment>
<evidence type="ECO:0000313" key="13">
    <source>
        <dbReference type="Proteomes" id="UP000770785"/>
    </source>
</evidence>
<comment type="catalytic activity">
    <reaction evidence="1 9 11">
        <text>1-(5-phospho-beta-D-ribosyl)-5-[(5-phospho-beta-D-ribosylamino)methylideneamino]imidazole-4-carboxamide = 5-[(5-phospho-1-deoxy-D-ribulos-1-ylimino)methylamino]-1-(5-phospho-beta-D-ribosyl)imidazole-4-carboxamide</text>
        <dbReference type="Rhea" id="RHEA:15469"/>
        <dbReference type="ChEBI" id="CHEBI:58435"/>
        <dbReference type="ChEBI" id="CHEBI:58525"/>
        <dbReference type="EC" id="5.3.1.16"/>
    </reaction>
</comment>
<keyword evidence="5 9" id="KW-0963">Cytoplasm</keyword>
<keyword evidence="7 9" id="KW-0368">Histidine biosynthesis</keyword>
<comment type="caution">
    <text evidence="12">The sequence shown here is derived from an EMBL/GenBank/DDBJ whole genome shotgun (WGS) entry which is preliminary data.</text>
</comment>
<comment type="subcellular location">
    <subcellularLocation>
        <location evidence="2 9 11">Cytoplasm</location>
    </subcellularLocation>
</comment>
<accession>A0ABX0XDL2</accession>
<organism evidence="12 13">
    <name type="scientific">Neolewinella antarctica</name>
    <dbReference type="NCBI Taxonomy" id="442734"/>
    <lineage>
        <taxon>Bacteria</taxon>
        <taxon>Pseudomonadati</taxon>
        <taxon>Bacteroidota</taxon>
        <taxon>Saprospiria</taxon>
        <taxon>Saprospirales</taxon>
        <taxon>Lewinellaceae</taxon>
        <taxon>Neolewinella</taxon>
    </lineage>
</organism>
<dbReference type="SUPFAM" id="SSF51366">
    <property type="entry name" value="Ribulose-phoshate binding barrel"/>
    <property type="match status" value="1"/>
</dbReference>
<dbReference type="InterPro" id="IPR006063">
    <property type="entry name" value="HisA_bact_arch"/>
</dbReference>
<dbReference type="InterPro" id="IPR013785">
    <property type="entry name" value="Aldolase_TIM"/>
</dbReference>
<dbReference type="InterPro" id="IPR044524">
    <property type="entry name" value="Isoase_HisA-like"/>
</dbReference>
<dbReference type="EMBL" id="JAATJH010000005">
    <property type="protein sequence ID" value="NJC27398.1"/>
    <property type="molecule type" value="Genomic_DNA"/>
</dbReference>
<evidence type="ECO:0000256" key="2">
    <source>
        <dbReference type="ARBA" id="ARBA00004496"/>
    </source>
</evidence>
<evidence type="ECO:0000256" key="11">
    <source>
        <dbReference type="RuleBase" id="RU003658"/>
    </source>
</evidence>
<evidence type="ECO:0000256" key="7">
    <source>
        <dbReference type="ARBA" id="ARBA00023102"/>
    </source>
</evidence>
<reference evidence="12 13" key="1">
    <citation type="submission" date="2020-03" db="EMBL/GenBank/DDBJ databases">
        <title>Genomic Encyclopedia of Type Strains, Phase IV (KMG-IV): sequencing the most valuable type-strain genomes for metagenomic binning, comparative biology and taxonomic classification.</title>
        <authorList>
            <person name="Goeker M."/>
        </authorList>
    </citation>
    <scope>NUCLEOTIDE SEQUENCE [LARGE SCALE GENOMIC DNA]</scope>
    <source>
        <strain evidence="12 13">DSM 105096</strain>
    </source>
</reference>
<proteinExistence type="inferred from homology"/>
<dbReference type="Pfam" id="PF00977">
    <property type="entry name" value="His_biosynth"/>
    <property type="match status" value="1"/>
</dbReference>
<dbReference type="RefSeq" id="WP_168038479.1">
    <property type="nucleotide sequence ID" value="NZ_JAATJH010000005.1"/>
</dbReference>
<evidence type="ECO:0000256" key="3">
    <source>
        <dbReference type="ARBA" id="ARBA00005133"/>
    </source>
</evidence>
<dbReference type="EC" id="5.3.1.16" evidence="9 11"/>
<evidence type="ECO:0000256" key="10">
    <source>
        <dbReference type="RuleBase" id="RU003657"/>
    </source>
</evidence>
<evidence type="ECO:0000256" key="1">
    <source>
        <dbReference type="ARBA" id="ARBA00000901"/>
    </source>
</evidence>
<dbReference type="GO" id="GO:0003949">
    <property type="term" value="F:1-(5-phosphoribosyl)-5-[(5-phosphoribosylamino)methylideneamino]imidazole-4-carboxamide isomerase activity"/>
    <property type="evidence" value="ECO:0007669"/>
    <property type="project" value="UniProtKB-EC"/>
</dbReference>
<dbReference type="NCBIfam" id="TIGR00007">
    <property type="entry name" value="1-(5-phosphoribosyl)-5-[(5-phosphoribosylamino)methylideneamino]imidazole-4-carboxamide isomerase"/>
    <property type="match status" value="1"/>
</dbReference>
<dbReference type="PANTHER" id="PTHR43090:SF2">
    <property type="entry name" value="1-(5-PHOSPHORIBOSYL)-5-[(5-PHOSPHORIBOSYLAMINO)METHYLIDENEAMINO] IMIDAZOLE-4-CARBOXAMIDE ISOMERASE"/>
    <property type="match status" value="1"/>
</dbReference>
<dbReference type="InterPro" id="IPR011060">
    <property type="entry name" value="RibuloseP-bd_barrel"/>
</dbReference>
<dbReference type="InterPro" id="IPR006062">
    <property type="entry name" value="His_biosynth"/>
</dbReference>